<dbReference type="GO" id="GO:0006355">
    <property type="term" value="P:regulation of DNA-templated transcription"/>
    <property type="evidence" value="ECO:0007669"/>
    <property type="project" value="UniProtKB-ARBA"/>
</dbReference>
<accession>A0A1I2QGL1</accession>
<evidence type="ECO:0000259" key="4">
    <source>
        <dbReference type="PROSITE" id="PS50977"/>
    </source>
</evidence>
<name>A0A1I2QGL1_9CORY</name>
<feature type="domain" description="HTH tetR-type" evidence="4">
    <location>
        <begin position="73"/>
        <end position="133"/>
    </location>
</feature>
<protein>
    <submittedName>
        <fullName evidence="5">Transcriptional regulator, TetR family</fullName>
    </submittedName>
</protein>
<dbReference type="InterPro" id="IPR036271">
    <property type="entry name" value="Tet_transcr_reg_TetR-rel_C_sf"/>
</dbReference>
<proteinExistence type="predicted"/>
<reference evidence="5 6" key="1">
    <citation type="submission" date="2016-10" db="EMBL/GenBank/DDBJ databases">
        <authorList>
            <person name="de Groot N.N."/>
        </authorList>
    </citation>
    <scope>NUCLEOTIDE SEQUENCE [LARGE SCALE GENOMIC DNA]</scope>
    <source>
        <strain>J11</strain>
        <strain evidence="6">PG 39</strain>
    </source>
</reference>
<evidence type="ECO:0000256" key="2">
    <source>
        <dbReference type="PROSITE-ProRule" id="PRU00335"/>
    </source>
</evidence>
<organism evidence="5 6">
    <name type="scientific">Corynebacterium spheniscorum</name>
    <dbReference type="NCBI Taxonomy" id="185761"/>
    <lineage>
        <taxon>Bacteria</taxon>
        <taxon>Bacillati</taxon>
        <taxon>Actinomycetota</taxon>
        <taxon>Actinomycetes</taxon>
        <taxon>Mycobacteriales</taxon>
        <taxon>Corynebacteriaceae</taxon>
        <taxon>Corynebacterium</taxon>
    </lineage>
</organism>
<dbReference type="PANTHER" id="PTHR30328">
    <property type="entry name" value="TRANSCRIPTIONAL REPRESSOR"/>
    <property type="match status" value="1"/>
</dbReference>
<keyword evidence="1 2" id="KW-0238">DNA-binding</keyword>
<dbReference type="InterPro" id="IPR041474">
    <property type="entry name" value="NicS_C"/>
</dbReference>
<dbReference type="EMBL" id="FOPJ01000002">
    <property type="protein sequence ID" value="SFG27428.1"/>
    <property type="molecule type" value="Genomic_DNA"/>
</dbReference>
<gene>
    <name evidence="5" type="ORF">SAMN05660282_00444</name>
</gene>
<sequence>MLPHDPATRRPGVAAPYGDNGFSKPAAGGTLPTANGDSGDYLSASSSNQYSRPPSPHTRPATRYNRPAHSNSTTTPDDVVEVALEFFSARGFEGAKLEHIARESGMSKRMIHYHFGDKKGLYLKALSLAITRLQPDPEAMKLDSSVPVEGVRKLVDAIYDQFAEHPQSVRMMIMENIHNSVDLARIAPIRESSTVALHLDKLLMLGQDAGAFRPGISADDVFYLIASLCFYRVSAAASTQNIFSVNLYSPENQEAARQLVVDTVLAFLTANIPDSGQGSYLIPDADDSTTGRIDDIYSA</sequence>
<dbReference type="AlphaFoldDB" id="A0A1I2QGL1"/>
<dbReference type="Pfam" id="PF00440">
    <property type="entry name" value="TetR_N"/>
    <property type="match status" value="1"/>
</dbReference>
<dbReference type="GO" id="GO:0003677">
    <property type="term" value="F:DNA binding"/>
    <property type="evidence" value="ECO:0007669"/>
    <property type="project" value="UniProtKB-UniRule"/>
</dbReference>
<dbReference type="InterPro" id="IPR009057">
    <property type="entry name" value="Homeodomain-like_sf"/>
</dbReference>
<dbReference type="Pfam" id="PF17938">
    <property type="entry name" value="TetR_C_29"/>
    <property type="match status" value="1"/>
</dbReference>
<evidence type="ECO:0000313" key="6">
    <source>
        <dbReference type="Proteomes" id="UP000199065"/>
    </source>
</evidence>
<dbReference type="Gene3D" id="1.10.357.10">
    <property type="entry name" value="Tetracycline Repressor, domain 2"/>
    <property type="match status" value="1"/>
</dbReference>
<dbReference type="STRING" id="185761.SAMN05660282_00444"/>
<dbReference type="InterPro" id="IPR001647">
    <property type="entry name" value="HTH_TetR"/>
</dbReference>
<dbReference type="SUPFAM" id="SSF46689">
    <property type="entry name" value="Homeodomain-like"/>
    <property type="match status" value="1"/>
</dbReference>
<dbReference type="PANTHER" id="PTHR30328:SF54">
    <property type="entry name" value="HTH-TYPE TRANSCRIPTIONAL REPRESSOR SCO4008"/>
    <property type="match status" value="1"/>
</dbReference>
<feature type="DNA-binding region" description="H-T-H motif" evidence="2">
    <location>
        <begin position="96"/>
        <end position="115"/>
    </location>
</feature>
<evidence type="ECO:0000313" key="5">
    <source>
        <dbReference type="EMBL" id="SFG27428.1"/>
    </source>
</evidence>
<keyword evidence="6" id="KW-1185">Reference proteome</keyword>
<dbReference type="Proteomes" id="UP000199065">
    <property type="component" value="Unassembled WGS sequence"/>
</dbReference>
<feature type="region of interest" description="Disordered" evidence="3">
    <location>
        <begin position="1"/>
        <end position="76"/>
    </location>
</feature>
<dbReference type="RefSeq" id="WP_223845996.1">
    <property type="nucleotide sequence ID" value="NZ_FOPJ01000002.1"/>
</dbReference>
<feature type="compositionally biased region" description="Polar residues" evidence="3">
    <location>
        <begin position="43"/>
        <end position="52"/>
    </location>
</feature>
<evidence type="ECO:0000256" key="1">
    <source>
        <dbReference type="ARBA" id="ARBA00023125"/>
    </source>
</evidence>
<dbReference type="SUPFAM" id="SSF48498">
    <property type="entry name" value="Tetracyclin repressor-like, C-terminal domain"/>
    <property type="match status" value="1"/>
</dbReference>
<dbReference type="PRINTS" id="PR00455">
    <property type="entry name" value="HTHTETR"/>
</dbReference>
<dbReference type="InterPro" id="IPR050109">
    <property type="entry name" value="HTH-type_TetR-like_transc_reg"/>
</dbReference>
<dbReference type="PROSITE" id="PS50977">
    <property type="entry name" value="HTH_TETR_2"/>
    <property type="match status" value="1"/>
</dbReference>
<evidence type="ECO:0000256" key="3">
    <source>
        <dbReference type="SAM" id="MobiDB-lite"/>
    </source>
</evidence>